<protein>
    <submittedName>
        <fullName evidence="2">Glycosyltransferase</fullName>
    </submittedName>
</protein>
<evidence type="ECO:0000259" key="1">
    <source>
        <dbReference type="Pfam" id="PF00535"/>
    </source>
</evidence>
<keyword evidence="3" id="KW-1185">Reference proteome</keyword>
<proteinExistence type="predicted"/>
<feature type="domain" description="Glycosyltransferase 2-like" evidence="1">
    <location>
        <begin position="12"/>
        <end position="164"/>
    </location>
</feature>
<comment type="caution">
    <text evidence="2">The sequence shown here is derived from an EMBL/GenBank/DDBJ whole genome shotgun (WGS) entry which is preliminary data.</text>
</comment>
<dbReference type="EMBL" id="SRLD01000022">
    <property type="protein sequence ID" value="TGE15550.1"/>
    <property type="molecule type" value="Genomic_DNA"/>
</dbReference>
<evidence type="ECO:0000313" key="2">
    <source>
        <dbReference type="EMBL" id="TGE15550.1"/>
    </source>
</evidence>
<dbReference type="Pfam" id="PF00535">
    <property type="entry name" value="Glycos_transf_2"/>
    <property type="match status" value="1"/>
</dbReference>
<dbReference type="Gene3D" id="3.90.550.10">
    <property type="entry name" value="Spore Coat Polysaccharide Biosynthesis Protein SpsA, Chain A"/>
    <property type="match status" value="1"/>
</dbReference>
<organism evidence="2 3">
    <name type="scientific">Hymenobacter elongatus</name>
    <dbReference type="NCBI Taxonomy" id="877208"/>
    <lineage>
        <taxon>Bacteria</taxon>
        <taxon>Pseudomonadati</taxon>
        <taxon>Bacteroidota</taxon>
        <taxon>Cytophagia</taxon>
        <taxon>Cytophagales</taxon>
        <taxon>Hymenobacteraceae</taxon>
        <taxon>Hymenobacter</taxon>
    </lineage>
</organism>
<keyword evidence="2" id="KW-0808">Transferase</keyword>
<gene>
    <name evidence="2" type="ORF">E5J99_12165</name>
</gene>
<name>A0A4Z0PMP5_9BACT</name>
<accession>A0A4Z0PMP5</accession>
<dbReference type="GO" id="GO:0016758">
    <property type="term" value="F:hexosyltransferase activity"/>
    <property type="evidence" value="ECO:0007669"/>
    <property type="project" value="UniProtKB-ARBA"/>
</dbReference>
<sequence length="314" mass="36137">MFNNQIISPLVSVCCITYNHEAFLAQAIESVLMQDTDFVVELVIGEDCSPDLTRQIALDYQARYADRIRVLLPAANLGIMGNLMATISACTGRYIAFMEGDDYWTDPQKLRRQVAIMEAQPECALCIHDAEAFTHDGSRPSYLFSTKYPELLPPQEGRITQAQLVQGGWGIPSASMLFRRTSLALPLPEWFRQVFSGDYTLQLLSTLHGYIYYLPQVMSHYRLHTGGVMFTSSNTLAQNQKRIFENEQYKRLLPEHYHSVFDRYLEFLYLERSEKMGAAGIPWQRAYYYVKAITINRKRFGFHLRRLVKRVSAA</sequence>
<dbReference type="SUPFAM" id="SSF53448">
    <property type="entry name" value="Nucleotide-diphospho-sugar transferases"/>
    <property type="match status" value="1"/>
</dbReference>
<evidence type="ECO:0000313" key="3">
    <source>
        <dbReference type="Proteomes" id="UP000297739"/>
    </source>
</evidence>
<dbReference type="PANTHER" id="PTHR22916">
    <property type="entry name" value="GLYCOSYLTRANSFERASE"/>
    <property type="match status" value="1"/>
</dbReference>
<dbReference type="AlphaFoldDB" id="A0A4Z0PMP5"/>
<dbReference type="OrthoDB" id="199095at2"/>
<dbReference type="PANTHER" id="PTHR22916:SF3">
    <property type="entry name" value="UDP-GLCNAC:BETAGAL BETA-1,3-N-ACETYLGLUCOSAMINYLTRANSFERASE-LIKE PROTEIN 1"/>
    <property type="match status" value="1"/>
</dbReference>
<dbReference type="RefSeq" id="WP_135498082.1">
    <property type="nucleotide sequence ID" value="NZ_SRLD01000022.1"/>
</dbReference>
<dbReference type="InterPro" id="IPR001173">
    <property type="entry name" value="Glyco_trans_2-like"/>
</dbReference>
<dbReference type="Proteomes" id="UP000297739">
    <property type="component" value="Unassembled WGS sequence"/>
</dbReference>
<reference evidence="2 3" key="1">
    <citation type="submission" date="2019-04" db="EMBL/GenBank/DDBJ databases">
        <authorList>
            <person name="Feng G."/>
            <person name="Zhang J."/>
            <person name="Zhu H."/>
        </authorList>
    </citation>
    <scope>NUCLEOTIDE SEQUENCE [LARGE SCALE GENOMIC DNA]</scope>
    <source>
        <strain evidence="2 3">JCM 17223</strain>
    </source>
</reference>
<dbReference type="InterPro" id="IPR029044">
    <property type="entry name" value="Nucleotide-diphossugar_trans"/>
</dbReference>